<dbReference type="Pfam" id="PF05368">
    <property type="entry name" value="NmrA"/>
    <property type="match status" value="1"/>
</dbReference>
<dbReference type="InterPro" id="IPR036291">
    <property type="entry name" value="NAD(P)-bd_dom_sf"/>
</dbReference>
<reference evidence="2 3" key="1">
    <citation type="journal article" date="2024" name="Int. J. Mol. Sci.">
        <title>Exploration of Alicyclobacillus spp. Genome in Search of Antibiotic Resistance.</title>
        <authorList>
            <person name="Bucka-Kolendo J."/>
            <person name="Kiousi D.E."/>
            <person name="Dekowska A."/>
            <person name="Mikolajczuk-Szczyrba A."/>
            <person name="Karadedos D.M."/>
            <person name="Michael P."/>
            <person name="Galanis A."/>
            <person name="Sokolowska B."/>
        </authorList>
    </citation>
    <scope>NUCLEOTIDE SEQUENCE [LARGE SCALE GENOMIC DNA]</scope>
    <source>
        <strain evidence="2 3">KKP 3000</strain>
    </source>
</reference>
<evidence type="ECO:0000313" key="3">
    <source>
        <dbReference type="Proteomes" id="UP001579974"/>
    </source>
</evidence>
<name>A0ABV5AA05_9BACL</name>
<gene>
    <name evidence="2" type="ORF">KKP3000_002092</name>
</gene>
<dbReference type="InterPro" id="IPR008030">
    <property type="entry name" value="NmrA-like"/>
</dbReference>
<dbReference type="EMBL" id="JBDXSU010000002">
    <property type="protein sequence ID" value="MFB5189094.1"/>
    <property type="molecule type" value="Genomic_DNA"/>
</dbReference>
<dbReference type="PANTHER" id="PTHR48079">
    <property type="entry name" value="PROTEIN YEEZ"/>
    <property type="match status" value="1"/>
</dbReference>
<proteinExistence type="predicted"/>
<comment type="caution">
    <text evidence="2">The sequence shown here is derived from an EMBL/GenBank/DDBJ whole genome shotgun (WGS) entry which is preliminary data.</text>
</comment>
<dbReference type="Proteomes" id="UP001579974">
    <property type="component" value="Unassembled WGS sequence"/>
</dbReference>
<keyword evidence="3" id="KW-1185">Reference proteome</keyword>
<accession>A0ABV5AA05</accession>
<protein>
    <submittedName>
        <fullName evidence="2">SDR family oxidoreductase</fullName>
    </submittedName>
</protein>
<dbReference type="Gene3D" id="3.40.50.720">
    <property type="entry name" value="NAD(P)-binding Rossmann-like Domain"/>
    <property type="match status" value="2"/>
</dbReference>
<sequence>MRVFVTGATGYIGSAVVRELIDAGHQVVGLVRSDNGAAVLKEAGAEVHHGALDDLDSLHSGVAAADGVIHLAFKHDFSDFSGALTTDLRAVETMGVALEGSHKPFVITAHFNGEASENAALALAERGVRTSIVSLAPSVHGEGDKAFVPRLINIARTKGVSAFVGDGSNRWPAVHRFDAAHLYRLALEKAPAGSRLHGRAEEGVPFRDIAGVIGKHLNLPVVSISREEADAHFGFLGTIAALDIPSILPGSSVETQKLLGWRPVHSGLVADLEQGHYFNS</sequence>
<dbReference type="SUPFAM" id="SSF51735">
    <property type="entry name" value="NAD(P)-binding Rossmann-fold domains"/>
    <property type="match status" value="1"/>
</dbReference>
<evidence type="ECO:0000313" key="2">
    <source>
        <dbReference type="EMBL" id="MFB5189094.1"/>
    </source>
</evidence>
<dbReference type="InterPro" id="IPR051783">
    <property type="entry name" value="NAD(P)-dependent_oxidoreduct"/>
</dbReference>
<evidence type="ECO:0000259" key="1">
    <source>
        <dbReference type="Pfam" id="PF05368"/>
    </source>
</evidence>
<feature type="domain" description="NmrA-like" evidence="1">
    <location>
        <begin position="2"/>
        <end position="71"/>
    </location>
</feature>
<dbReference type="CDD" id="cd05262">
    <property type="entry name" value="SDR_a7"/>
    <property type="match status" value="1"/>
</dbReference>
<organism evidence="2 3">
    <name type="scientific">Alicyclobacillus fastidiosus</name>
    <dbReference type="NCBI Taxonomy" id="392011"/>
    <lineage>
        <taxon>Bacteria</taxon>
        <taxon>Bacillati</taxon>
        <taxon>Bacillota</taxon>
        <taxon>Bacilli</taxon>
        <taxon>Bacillales</taxon>
        <taxon>Alicyclobacillaceae</taxon>
        <taxon>Alicyclobacillus</taxon>
    </lineage>
</organism>
<dbReference type="RefSeq" id="WP_275472758.1">
    <property type="nucleotide sequence ID" value="NZ_CP162940.1"/>
</dbReference>
<dbReference type="PANTHER" id="PTHR48079:SF6">
    <property type="entry name" value="NAD(P)-BINDING DOMAIN-CONTAINING PROTEIN-RELATED"/>
    <property type="match status" value="1"/>
</dbReference>